<evidence type="ECO:0000256" key="1">
    <source>
        <dbReference type="ARBA" id="ARBA00022679"/>
    </source>
</evidence>
<feature type="domain" description="Beta-ketoacyl-[acyl-carrier-protein] synthase III C-terminal" evidence="3">
    <location>
        <begin position="239"/>
        <end position="327"/>
    </location>
</feature>
<evidence type="ECO:0000256" key="2">
    <source>
        <dbReference type="ARBA" id="ARBA00023315"/>
    </source>
</evidence>
<keyword evidence="6" id="KW-1185">Reference proteome</keyword>
<dbReference type="EMBL" id="JAYGJQ010000002">
    <property type="protein sequence ID" value="MEA9357620.1"/>
    <property type="molecule type" value="Genomic_DNA"/>
</dbReference>
<dbReference type="Pfam" id="PF08541">
    <property type="entry name" value="ACP_syn_III_C"/>
    <property type="match status" value="1"/>
</dbReference>
<feature type="domain" description="Beta-ketoacyl-[acyl-carrier-protein] synthase III N-terminal" evidence="4">
    <location>
        <begin position="109"/>
        <end position="185"/>
    </location>
</feature>
<evidence type="ECO:0000313" key="5">
    <source>
        <dbReference type="EMBL" id="MEA9357620.1"/>
    </source>
</evidence>
<dbReference type="InterPro" id="IPR013751">
    <property type="entry name" value="ACP_syn_III_N"/>
</dbReference>
<keyword evidence="2" id="KW-0012">Acyltransferase</keyword>
<dbReference type="RefSeq" id="WP_323577701.1">
    <property type="nucleotide sequence ID" value="NZ_JAYGJQ010000002.1"/>
</dbReference>
<evidence type="ECO:0000313" key="6">
    <source>
        <dbReference type="Proteomes" id="UP001302274"/>
    </source>
</evidence>
<dbReference type="Proteomes" id="UP001302274">
    <property type="component" value="Unassembled WGS sequence"/>
</dbReference>
<evidence type="ECO:0000259" key="4">
    <source>
        <dbReference type="Pfam" id="PF08545"/>
    </source>
</evidence>
<dbReference type="InterPro" id="IPR013747">
    <property type="entry name" value="ACP_syn_III_C"/>
</dbReference>
<keyword evidence="1" id="KW-0808">Transferase</keyword>
<dbReference type="PANTHER" id="PTHR34069:SF2">
    <property type="entry name" value="BETA-KETOACYL-[ACYL-CARRIER-PROTEIN] SYNTHASE III"/>
    <property type="match status" value="1"/>
</dbReference>
<evidence type="ECO:0000259" key="3">
    <source>
        <dbReference type="Pfam" id="PF08541"/>
    </source>
</evidence>
<sequence length="329" mass="37021">MNISLIDIEECLPEKIIGNDFFGEEEIRRRNRMFCGTTFRRHIGRDELASDYFATAIKNLMERLNLDAAHDIDLILTNVSIPDEPFTGCGAVINKKIGGRAKWIVDVHNTGCVSFLYLLDMAKTYMAGKNAKSAVICLAQTAAGRIFAQEDTRQLAQAAIPGDGFAVAYVTASDERPILTMEFESYPEYSEDMRANYDEMKWWEARTKTGCIDFNENKTAQVVARGNKAVPKMIYQVCDNMKIKTTEIDYLITNQPNTNFLRNWREAALLTKEKHLDTFDKYANLFGAGIPITLAESIKNKTIKKGDLVCMAGFSHACDFSAGALIRWT</sequence>
<dbReference type="Gene3D" id="3.40.47.10">
    <property type="match status" value="1"/>
</dbReference>
<protein>
    <submittedName>
        <fullName evidence="5">3-oxoacyl-[acyl-carrier-protein] synthase III C-terminal domain-containing protein</fullName>
    </submittedName>
</protein>
<dbReference type="SUPFAM" id="SSF53901">
    <property type="entry name" value="Thiolase-like"/>
    <property type="match status" value="1"/>
</dbReference>
<dbReference type="Pfam" id="PF08545">
    <property type="entry name" value="ACP_syn_III"/>
    <property type="match status" value="1"/>
</dbReference>
<accession>A0ABU5W032</accession>
<reference evidence="5 6" key="1">
    <citation type="submission" date="2023-11" db="EMBL/GenBank/DDBJ databases">
        <title>A Novel Polar Bacteriovorax (B. antarcticus) Isolated from the Biocrust in Antarctica.</title>
        <authorList>
            <person name="Mun W."/>
            <person name="Choi S.Y."/>
            <person name="Mitchell R.J."/>
        </authorList>
    </citation>
    <scope>NUCLEOTIDE SEQUENCE [LARGE SCALE GENOMIC DNA]</scope>
    <source>
        <strain evidence="5 6">PP10</strain>
    </source>
</reference>
<name>A0ABU5W032_9BACT</name>
<proteinExistence type="predicted"/>
<gene>
    <name evidence="5" type="ORF">SHI21_15430</name>
</gene>
<organism evidence="5 6">
    <name type="scientific">Bacteriovorax antarcticus</name>
    <dbReference type="NCBI Taxonomy" id="3088717"/>
    <lineage>
        <taxon>Bacteria</taxon>
        <taxon>Pseudomonadati</taxon>
        <taxon>Bdellovibrionota</taxon>
        <taxon>Bacteriovoracia</taxon>
        <taxon>Bacteriovoracales</taxon>
        <taxon>Bacteriovoracaceae</taxon>
        <taxon>Bacteriovorax</taxon>
    </lineage>
</organism>
<comment type="caution">
    <text evidence="5">The sequence shown here is derived from an EMBL/GenBank/DDBJ whole genome shotgun (WGS) entry which is preliminary data.</text>
</comment>
<dbReference type="PANTHER" id="PTHR34069">
    <property type="entry name" value="3-OXOACYL-[ACYL-CARRIER-PROTEIN] SYNTHASE 3"/>
    <property type="match status" value="1"/>
</dbReference>
<dbReference type="InterPro" id="IPR016039">
    <property type="entry name" value="Thiolase-like"/>
</dbReference>